<sequence length="44" mass="5234">MVFNKKRIQNKKKQENKAALISLFIFLKGPLARCCWILKELKWG</sequence>
<evidence type="ECO:0000313" key="1">
    <source>
        <dbReference type="EMBL" id="MBX39067.1"/>
    </source>
</evidence>
<proteinExistence type="predicted"/>
<protein>
    <submittedName>
        <fullName evidence="1">Uncharacterized protein</fullName>
    </submittedName>
</protein>
<dbReference type="EMBL" id="GGEC01058583">
    <property type="protein sequence ID" value="MBX39067.1"/>
    <property type="molecule type" value="Transcribed_RNA"/>
</dbReference>
<name>A0A2P2N9A8_RHIMU</name>
<accession>A0A2P2N9A8</accession>
<dbReference type="AlphaFoldDB" id="A0A2P2N9A8"/>
<organism evidence="1">
    <name type="scientific">Rhizophora mucronata</name>
    <name type="common">Asiatic mangrove</name>
    <dbReference type="NCBI Taxonomy" id="61149"/>
    <lineage>
        <taxon>Eukaryota</taxon>
        <taxon>Viridiplantae</taxon>
        <taxon>Streptophyta</taxon>
        <taxon>Embryophyta</taxon>
        <taxon>Tracheophyta</taxon>
        <taxon>Spermatophyta</taxon>
        <taxon>Magnoliopsida</taxon>
        <taxon>eudicotyledons</taxon>
        <taxon>Gunneridae</taxon>
        <taxon>Pentapetalae</taxon>
        <taxon>rosids</taxon>
        <taxon>fabids</taxon>
        <taxon>Malpighiales</taxon>
        <taxon>Rhizophoraceae</taxon>
        <taxon>Rhizophora</taxon>
    </lineage>
</organism>
<reference evidence="1" key="1">
    <citation type="submission" date="2018-02" db="EMBL/GenBank/DDBJ databases">
        <title>Rhizophora mucronata_Transcriptome.</title>
        <authorList>
            <person name="Meera S.P."/>
            <person name="Sreeshan A."/>
            <person name="Augustine A."/>
        </authorList>
    </citation>
    <scope>NUCLEOTIDE SEQUENCE</scope>
    <source>
        <tissue evidence="1">Leaf</tissue>
    </source>
</reference>